<sequence length="298" mass="33257">MTIPDFHLDYDPVRHEQTVTARDPDSGAPVPFTRIVNHSPTGLSFGYMGSGPSDLALTILNTHLPLDPDAPRTAQDVRRRLGIPKDEDSPEAAAFYARPEAELEEIAAREMALYDALPQRLHGGQWVRPEVTGLAYDFKVRFIAPLAQEAAHVLRASEVQAWLRSRLHPAPEWSWAPETVPDWTALLQEPDRLNALWAKLRGREDFRAAPVTFRRDPIRLRLWAERQAGGWQVTVEAQRTAETHAPVFRGAAPLTDGDVERNPPAAHEALIELTLRVIAQALTWSAEVAQARQGTALH</sequence>
<name>A0ABW1DL50_9DEIO</name>
<accession>A0ABW1DL50</accession>
<protein>
    <submittedName>
        <fullName evidence="1">DUF6166 domain-containing protein</fullName>
    </submittedName>
</protein>
<dbReference type="EMBL" id="JBHSOH010000020">
    <property type="protein sequence ID" value="MFC5849357.1"/>
    <property type="molecule type" value="Genomic_DNA"/>
</dbReference>
<reference evidence="2" key="1">
    <citation type="journal article" date="2019" name="Int. J. Syst. Evol. Microbiol.">
        <title>The Global Catalogue of Microorganisms (GCM) 10K type strain sequencing project: providing services to taxonomists for standard genome sequencing and annotation.</title>
        <authorList>
            <consortium name="The Broad Institute Genomics Platform"/>
            <consortium name="The Broad Institute Genome Sequencing Center for Infectious Disease"/>
            <person name="Wu L."/>
            <person name="Ma J."/>
        </authorList>
    </citation>
    <scope>NUCLEOTIDE SEQUENCE [LARGE SCALE GENOMIC DNA]</scope>
    <source>
        <strain evidence="2">CGMCC 1.15053</strain>
    </source>
</reference>
<organism evidence="1 2">
    <name type="scientific">Deinococcus petrolearius</name>
    <dbReference type="NCBI Taxonomy" id="1751295"/>
    <lineage>
        <taxon>Bacteria</taxon>
        <taxon>Thermotogati</taxon>
        <taxon>Deinococcota</taxon>
        <taxon>Deinococci</taxon>
        <taxon>Deinococcales</taxon>
        <taxon>Deinococcaceae</taxon>
        <taxon>Deinococcus</taxon>
    </lineage>
</organism>
<gene>
    <name evidence="1" type="ORF">ACFPQ6_13675</name>
</gene>
<proteinExistence type="predicted"/>
<comment type="caution">
    <text evidence="1">The sequence shown here is derived from an EMBL/GenBank/DDBJ whole genome shotgun (WGS) entry which is preliminary data.</text>
</comment>
<evidence type="ECO:0000313" key="2">
    <source>
        <dbReference type="Proteomes" id="UP001595979"/>
    </source>
</evidence>
<dbReference type="RefSeq" id="WP_380050443.1">
    <property type="nucleotide sequence ID" value="NZ_JBHSOH010000020.1"/>
</dbReference>
<keyword evidence="2" id="KW-1185">Reference proteome</keyword>
<dbReference type="InterPro" id="IPR046164">
    <property type="entry name" value="DUF6166"/>
</dbReference>
<dbReference type="Proteomes" id="UP001595979">
    <property type="component" value="Unassembled WGS sequence"/>
</dbReference>
<evidence type="ECO:0000313" key="1">
    <source>
        <dbReference type="EMBL" id="MFC5849357.1"/>
    </source>
</evidence>
<dbReference type="Pfam" id="PF19663">
    <property type="entry name" value="DUF6166"/>
    <property type="match status" value="1"/>
</dbReference>